<protein>
    <submittedName>
        <fullName evidence="1">Cobalamin biosynthesis protein CobW</fullName>
    </submittedName>
</protein>
<name>A0ABT3FGF2_9PSED</name>
<gene>
    <name evidence="1" type="ORF">OC610_27395</name>
</gene>
<organism evidence="1 2">
    <name type="scientific">Pseudomonas agronomica</name>
    <dbReference type="NCBI Taxonomy" id="2979328"/>
    <lineage>
        <taxon>Bacteria</taxon>
        <taxon>Pseudomonadati</taxon>
        <taxon>Pseudomonadota</taxon>
        <taxon>Gammaproteobacteria</taxon>
        <taxon>Pseudomonadales</taxon>
        <taxon>Pseudomonadaceae</taxon>
        <taxon>Pseudomonas</taxon>
    </lineage>
</organism>
<keyword evidence="2" id="KW-1185">Reference proteome</keyword>
<reference evidence="1" key="1">
    <citation type="submission" date="2022-07" db="EMBL/GenBank/DDBJ databases">
        <title>Pseudomonas agronomica sp. nov.: a novel bacterium with biotechnological application in the synthesis of biofertilizers from valorized agricultural residues.</title>
        <authorList>
            <person name="Robas M."/>
            <person name="Fernandez V.M."/>
            <person name="Luna L."/>
            <person name="Provanza A."/>
            <person name="Jimenez P.A."/>
        </authorList>
    </citation>
    <scope>NUCLEOTIDE SEQUENCE</scope>
    <source>
        <strain evidence="1">SAICEU22T</strain>
    </source>
</reference>
<dbReference type="EMBL" id="JAOSHO010000818">
    <property type="protein sequence ID" value="MCW1248172.1"/>
    <property type="molecule type" value="Genomic_DNA"/>
</dbReference>
<proteinExistence type="predicted"/>
<accession>A0ABT3FGF2</accession>
<sequence length="55" mass="6115">VIHSADGWVSANALESASLQWQASEWRQDSRIELIFAEPQDVVALQTSLANCRCL</sequence>
<feature type="non-terminal residue" evidence="1">
    <location>
        <position position="1"/>
    </location>
</feature>
<comment type="caution">
    <text evidence="1">The sequence shown here is derived from an EMBL/GenBank/DDBJ whole genome shotgun (WGS) entry which is preliminary data.</text>
</comment>
<dbReference type="Proteomes" id="UP001061999">
    <property type="component" value="Unassembled WGS sequence"/>
</dbReference>
<evidence type="ECO:0000313" key="2">
    <source>
        <dbReference type="Proteomes" id="UP001061999"/>
    </source>
</evidence>
<evidence type="ECO:0000313" key="1">
    <source>
        <dbReference type="EMBL" id="MCW1248172.1"/>
    </source>
</evidence>